<dbReference type="Proteomes" id="UP001320326">
    <property type="component" value="Chromosome"/>
</dbReference>
<feature type="transmembrane region" description="Helical" evidence="1">
    <location>
        <begin position="94"/>
        <end position="113"/>
    </location>
</feature>
<proteinExistence type="predicted"/>
<evidence type="ECO:0000313" key="3">
    <source>
        <dbReference type="Proteomes" id="UP001320326"/>
    </source>
</evidence>
<dbReference type="EMBL" id="AP023423">
    <property type="protein sequence ID" value="BCK86911.1"/>
    <property type="molecule type" value="Genomic_DNA"/>
</dbReference>
<keyword evidence="1" id="KW-0472">Membrane</keyword>
<reference evidence="2 3" key="1">
    <citation type="journal article" date="2022" name="Int. J. Syst. Evol. Microbiol.">
        <title>&lt;i&gt;Sideroxyarcus emersonii&lt;/i&gt; gen. nov. sp. nov., a neutrophilic, microaerobic iron- and thiosulfate-oxidizing bacterium isolated from iron-rich wetland sediment.</title>
        <authorList>
            <person name="Kato S."/>
            <person name="Itoh T."/>
            <person name="Iino T."/>
            <person name="Ohkuma M."/>
        </authorList>
    </citation>
    <scope>NUCLEOTIDE SEQUENCE [LARGE SCALE GENOMIC DNA]</scope>
    <source>
        <strain evidence="2 3">MIZ01</strain>
    </source>
</reference>
<keyword evidence="1" id="KW-1133">Transmembrane helix</keyword>
<gene>
    <name evidence="2" type="ORF">MIZ01_0677</name>
</gene>
<dbReference type="AlphaFoldDB" id="A0AAN1X8Y4"/>
<dbReference type="Pfam" id="PF03350">
    <property type="entry name" value="UPF0114"/>
    <property type="match status" value="1"/>
</dbReference>
<evidence type="ECO:0000313" key="2">
    <source>
        <dbReference type="EMBL" id="BCK86911.1"/>
    </source>
</evidence>
<keyword evidence="1" id="KW-0812">Transmembrane</keyword>
<name>A0AAN1X8Y4_9PROT</name>
<feature type="transmembrane region" description="Helical" evidence="1">
    <location>
        <begin position="33"/>
        <end position="53"/>
    </location>
</feature>
<dbReference type="InterPro" id="IPR005134">
    <property type="entry name" value="UPF0114"/>
</dbReference>
<dbReference type="PANTHER" id="PTHR31721:SF4">
    <property type="entry name" value="OS06G0710300 PROTEIN"/>
    <property type="match status" value="1"/>
</dbReference>
<sequence length="209" mass="23207">MRAAEVLSNRIDWERVVKFIESLLEGSLWNSRFVIFLAVLGSLFASFAIFYMATVDVVMLVQHTFHYADASMTDEARKALHDSTVSHIVEVVDGYLLAVVLLIFSLGLYELFISDIDQAHGSKASSKILVINSLDDLKSRLAKVILMIMIVTLFEEAINMHVSQPIDLIYMGGSIALIALALYWSHAAEGKHGEDGHESADEHDEGAEH</sequence>
<evidence type="ECO:0008006" key="4">
    <source>
        <dbReference type="Google" id="ProtNLM"/>
    </source>
</evidence>
<dbReference type="PANTHER" id="PTHR31721">
    <property type="entry name" value="OS06G0710300 PROTEIN"/>
    <property type="match status" value="1"/>
</dbReference>
<feature type="transmembrane region" description="Helical" evidence="1">
    <location>
        <begin position="168"/>
        <end position="185"/>
    </location>
</feature>
<dbReference type="PIRSF" id="PIRSF026509">
    <property type="entry name" value="UCP026509"/>
    <property type="match status" value="1"/>
</dbReference>
<keyword evidence="3" id="KW-1185">Reference proteome</keyword>
<accession>A0AAN1X8Y4</accession>
<protein>
    <recommendedName>
        <fullName evidence="4">YqhA family protein</fullName>
    </recommendedName>
</protein>
<organism evidence="2 3">
    <name type="scientific">Sideroxyarcus emersonii</name>
    <dbReference type="NCBI Taxonomy" id="2764705"/>
    <lineage>
        <taxon>Bacteria</taxon>
        <taxon>Pseudomonadati</taxon>
        <taxon>Pseudomonadota</taxon>
        <taxon>Betaproteobacteria</taxon>
        <taxon>Nitrosomonadales</taxon>
        <taxon>Gallionellaceae</taxon>
        <taxon>Sideroxyarcus</taxon>
    </lineage>
</organism>
<evidence type="ECO:0000256" key="1">
    <source>
        <dbReference type="SAM" id="Phobius"/>
    </source>
</evidence>
<dbReference type="KEGG" id="seme:MIZ01_0677"/>